<feature type="compositionally biased region" description="Polar residues" evidence="1">
    <location>
        <begin position="83"/>
        <end position="94"/>
    </location>
</feature>
<keyword evidence="2" id="KW-0472">Membrane</keyword>
<evidence type="ECO:0000256" key="2">
    <source>
        <dbReference type="SAM" id="Phobius"/>
    </source>
</evidence>
<dbReference type="Proteomes" id="UP000078559">
    <property type="component" value="Chromosome 7"/>
</dbReference>
<dbReference type="AlphaFoldDB" id="A0A194W5G3"/>
<feature type="transmembrane region" description="Helical" evidence="2">
    <location>
        <begin position="20"/>
        <end position="39"/>
    </location>
</feature>
<feature type="compositionally biased region" description="Basic and acidic residues" evidence="1">
    <location>
        <begin position="251"/>
        <end position="282"/>
    </location>
</feature>
<evidence type="ECO:0000256" key="1">
    <source>
        <dbReference type="SAM" id="MobiDB-lite"/>
    </source>
</evidence>
<keyword evidence="2" id="KW-0812">Transmembrane</keyword>
<feature type="compositionally biased region" description="Basic and acidic residues" evidence="1">
    <location>
        <begin position="208"/>
        <end position="220"/>
    </location>
</feature>
<keyword evidence="4" id="KW-1185">Reference proteome</keyword>
<organism evidence="3 4">
    <name type="scientific">Cytospora mali</name>
    <name type="common">Apple Valsa canker fungus</name>
    <name type="synonym">Valsa mali</name>
    <dbReference type="NCBI Taxonomy" id="578113"/>
    <lineage>
        <taxon>Eukaryota</taxon>
        <taxon>Fungi</taxon>
        <taxon>Dikarya</taxon>
        <taxon>Ascomycota</taxon>
        <taxon>Pezizomycotina</taxon>
        <taxon>Sordariomycetes</taxon>
        <taxon>Sordariomycetidae</taxon>
        <taxon>Diaporthales</taxon>
        <taxon>Cytosporaceae</taxon>
        <taxon>Cytospora</taxon>
    </lineage>
</organism>
<feature type="region of interest" description="Disordered" evidence="1">
    <location>
        <begin position="453"/>
        <end position="481"/>
    </location>
</feature>
<dbReference type="OrthoDB" id="5244420at2759"/>
<feature type="transmembrane region" description="Helical" evidence="2">
    <location>
        <begin position="46"/>
        <end position="68"/>
    </location>
</feature>
<sequence>MDRARGHRKFLYDLTYKWTPLGLVLLLFIICTALLTVSGRLSRSEVIGFCVTAGLLIAFFATCHLALYCTRIKDQVDLEKNQGDSSTTSSSTRPGESASASKTPKPSAGVHGQLNLDKNGEQASHGGTNHNQPPRTRPNANFQAQVEEAPDEEPIRPPLRVVNGVHRDTLSPDHLQSHIHRVHSHGSAAPEPLSTRTQQAGHFGGGRRQREYKPYRRPDPKTPAQHPRVREDRDPLGELSSLHTSGITPERAMDSVHRTMDREPWSNFRDRPPSQQRLRHDQPSASHQGRFHALSTVPPGHRLERQLFLASASSPDNLARLSTRLGEVTNQVGPQNRPVELSADDVRGYFVLLQEPDFMELLSRQHLDFKPRLVHTNREGDIDMEESITRRNGTGVVVLDNPERKAVAIQDLPVAVERVRSQRVQVHNSPAGSWRRSADSGYYSVDRLRRSISTPQLHSEGRGSVTSSSMSGSSRSSGVLTRRSSFYSDGERGDFIAVLR</sequence>
<evidence type="ECO:0000313" key="3">
    <source>
        <dbReference type="EMBL" id="KUI71709.1"/>
    </source>
</evidence>
<keyword evidence="2" id="KW-1133">Transmembrane helix</keyword>
<name>A0A194W5G3_CYTMA</name>
<accession>A0A194W5G3</accession>
<feature type="region of interest" description="Disordered" evidence="1">
    <location>
        <begin position="179"/>
        <end position="288"/>
    </location>
</feature>
<evidence type="ECO:0000313" key="4">
    <source>
        <dbReference type="Proteomes" id="UP000078559"/>
    </source>
</evidence>
<feature type="compositionally biased region" description="Low complexity" evidence="1">
    <location>
        <begin position="462"/>
        <end position="481"/>
    </location>
</feature>
<protein>
    <submittedName>
        <fullName evidence="3">Uncharacterized protein</fullName>
    </submittedName>
</protein>
<gene>
    <name evidence="3" type="ORF">VM1G_11737</name>
</gene>
<feature type="region of interest" description="Disordered" evidence="1">
    <location>
        <begin position="79"/>
        <end position="138"/>
    </location>
</feature>
<reference evidence="3" key="1">
    <citation type="submission" date="2014-12" db="EMBL/GenBank/DDBJ databases">
        <title>Genome Sequence of Valsa Canker Pathogens Uncovers a Specific Adaption of Colonization on Woody Bark.</title>
        <authorList>
            <person name="Yin Z."/>
            <person name="Liu H."/>
            <person name="Gao X."/>
            <person name="Li Z."/>
            <person name="Song N."/>
            <person name="Ke X."/>
            <person name="Dai Q."/>
            <person name="Wu Y."/>
            <person name="Sun Y."/>
            <person name="Xu J.-R."/>
            <person name="Kang Z.K."/>
            <person name="Wang L."/>
            <person name="Huang L."/>
        </authorList>
    </citation>
    <scope>NUCLEOTIDE SEQUENCE [LARGE SCALE GENOMIC DNA]</scope>
    <source>
        <strain evidence="3">03-8</strain>
    </source>
</reference>
<proteinExistence type="predicted"/>
<feature type="compositionally biased region" description="Low complexity" evidence="1">
    <location>
        <begin position="97"/>
        <end position="108"/>
    </location>
</feature>
<dbReference type="EMBL" id="CM003104">
    <property type="protein sequence ID" value="KUI71709.1"/>
    <property type="molecule type" value="Genomic_DNA"/>
</dbReference>
<feature type="compositionally biased region" description="Polar residues" evidence="1">
    <location>
        <begin position="121"/>
        <end position="138"/>
    </location>
</feature>